<dbReference type="InterPro" id="IPR013595">
    <property type="entry name" value="Pept_S33_TAP-like_C"/>
</dbReference>
<keyword evidence="2 6" id="KW-0378">Hydrolase</keyword>
<dbReference type="InterPro" id="IPR029058">
    <property type="entry name" value="AB_hydrolase_fold"/>
</dbReference>
<dbReference type="GO" id="GO:0006508">
    <property type="term" value="P:proteolysis"/>
    <property type="evidence" value="ECO:0007669"/>
    <property type="project" value="InterPro"/>
</dbReference>
<evidence type="ECO:0000259" key="4">
    <source>
        <dbReference type="Pfam" id="PF00561"/>
    </source>
</evidence>
<dbReference type="SUPFAM" id="SSF53474">
    <property type="entry name" value="alpha/beta-Hydrolases"/>
    <property type="match status" value="1"/>
</dbReference>
<organism evidence="6 7">
    <name type="scientific">Stenotrophomonas maltophilia</name>
    <name type="common">Pseudomonas maltophilia</name>
    <name type="synonym">Xanthomonas maltophilia</name>
    <dbReference type="NCBI Taxonomy" id="40324"/>
    <lineage>
        <taxon>Bacteria</taxon>
        <taxon>Pseudomonadati</taxon>
        <taxon>Pseudomonadota</taxon>
        <taxon>Gammaproteobacteria</taxon>
        <taxon>Lysobacterales</taxon>
        <taxon>Lysobacteraceae</taxon>
        <taxon>Stenotrophomonas</taxon>
        <taxon>Stenotrophomonas maltophilia group</taxon>
    </lineage>
</organism>
<dbReference type="InterPro" id="IPR050266">
    <property type="entry name" value="AB_hydrolase_sf"/>
</dbReference>
<dbReference type="PANTHER" id="PTHR43798:SF27">
    <property type="entry name" value="HYDROLASE ALPHA_BETA HYDROLASE FOLD FAMILY"/>
    <property type="match status" value="1"/>
</dbReference>
<evidence type="ECO:0000313" key="7">
    <source>
        <dbReference type="Proteomes" id="UP000198157"/>
    </source>
</evidence>
<accession>A0A246HM06</accession>
<sequence>MSTHHLRLAVALVAALCAGCAPVPDDASGAAGAQRLYGTLAFQPCTLTSAQASANVEAQCATLQVPENPAEPGGRKIGLNIAWLEAGNDGAGKADPVFFLAGGPGQAATEVAAPVNLALRDVRKQRDIFLIDQRGTGKSNPLTCLDAQGKELPLDENAAPSAGLIEDYARRCAQSLTGRADTRFYTTTEAIGDLDTVRKALGVDKINVIGGSYGTRVAQQYAAHYPQHTRTVVIDGVVPNDLVVGGDFANTFEDAITLQSAQCRQDPICAKRFPVDTRTQLRNVMATLAKAPVEVEYRNPGTGQAERDVLTADSVTGLAFMFSYMPELSSLLPVMLDEAAQGRYAPLMSLSKMASRTLGVQMNRGMQWSVLCAEDADRYQEGAQGDRVLGPEVARMFFAACPAWNAGSRPKDFNAPFASSLPVLLLSGQFDPVTPPRYAEQVVKQLPNGRHLLAKGQGHGTINAGCMPRILGQFIDTTDAKSLDATCLDTLSPVPAFTSFNGWAP</sequence>
<comment type="caution">
    <text evidence="6">The sequence shown here is derived from an EMBL/GenBank/DDBJ whole genome shotgun (WGS) entry which is preliminary data.</text>
</comment>
<dbReference type="GO" id="GO:0008233">
    <property type="term" value="F:peptidase activity"/>
    <property type="evidence" value="ECO:0007669"/>
    <property type="project" value="InterPro"/>
</dbReference>
<evidence type="ECO:0000313" key="6">
    <source>
        <dbReference type="EMBL" id="OWQ53737.1"/>
    </source>
</evidence>
<dbReference type="AlphaFoldDB" id="A0A246HM06"/>
<keyword evidence="3" id="KW-0732">Signal</keyword>
<proteinExistence type="inferred from homology"/>
<feature type="signal peptide" evidence="3">
    <location>
        <begin position="1"/>
        <end position="23"/>
    </location>
</feature>
<gene>
    <name evidence="6" type="ORF">CEE60_08620</name>
</gene>
<dbReference type="Pfam" id="PF00561">
    <property type="entry name" value="Abhydrolase_1"/>
    <property type="match status" value="1"/>
</dbReference>
<dbReference type="InterPro" id="IPR000073">
    <property type="entry name" value="AB_hydrolase_1"/>
</dbReference>
<evidence type="ECO:0000256" key="2">
    <source>
        <dbReference type="ARBA" id="ARBA00022801"/>
    </source>
</evidence>
<evidence type="ECO:0000256" key="1">
    <source>
        <dbReference type="ARBA" id="ARBA00010088"/>
    </source>
</evidence>
<dbReference type="PRINTS" id="PR00793">
    <property type="entry name" value="PROAMNOPTASE"/>
</dbReference>
<dbReference type="Pfam" id="PF08386">
    <property type="entry name" value="Abhydrolase_4"/>
    <property type="match status" value="1"/>
</dbReference>
<feature type="domain" description="Peptidase S33 tripeptidyl aminopeptidase-like C-terminal" evidence="5">
    <location>
        <begin position="389"/>
        <end position="487"/>
    </location>
</feature>
<dbReference type="Gene3D" id="3.40.50.1820">
    <property type="entry name" value="alpha/beta hydrolase"/>
    <property type="match status" value="1"/>
</dbReference>
<dbReference type="InterPro" id="IPR002410">
    <property type="entry name" value="Peptidase_S33"/>
</dbReference>
<dbReference type="GO" id="GO:0016020">
    <property type="term" value="C:membrane"/>
    <property type="evidence" value="ECO:0007669"/>
    <property type="project" value="TreeGrafter"/>
</dbReference>
<evidence type="ECO:0000259" key="5">
    <source>
        <dbReference type="Pfam" id="PF08386"/>
    </source>
</evidence>
<dbReference type="OrthoDB" id="4510475at2"/>
<dbReference type="PANTHER" id="PTHR43798">
    <property type="entry name" value="MONOACYLGLYCEROL LIPASE"/>
    <property type="match status" value="1"/>
</dbReference>
<reference evidence="6 7" key="1">
    <citation type="submission" date="2017-06" db="EMBL/GenBank/DDBJ databases">
        <authorList>
            <person name="Kim H.J."/>
            <person name="Triplett B.A."/>
        </authorList>
    </citation>
    <scope>NUCLEOTIDE SEQUENCE [LARGE SCALE GENOMIC DNA]</scope>
    <source>
        <strain evidence="6 7">13146</strain>
    </source>
</reference>
<dbReference type="Proteomes" id="UP000198157">
    <property type="component" value="Unassembled WGS sequence"/>
</dbReference>
<comment type="similarity">
    <text evidence="1">Belongs to the peptidase S33 family.</text>
</comment>
<evidence type="ECO:0000256" key="3">
    <source>
        <dbReference type="SAM" id="SignalP"/>
    </source>
</evidence>
<feature type="domain" description="AB hydrolase-1" evidence="4">
    <location>
        <begin position="96"/>
        <end position="237"/>
    </location>
</feature>
<feature type="chain" id="PRO_5012105662" evidence="3">
    <location>
        <begin position="24"/>
        <end position="505"/>
    </location>
</feature>
<name>A0A246HM06_STEMA</name>
<protein>
    <submittedName>
        <fullName evidence="6">Alpha/beta hydrolase</fullName>
    </submittedName>
</protein>
<dbReference type="EMBL" id="NIVS01000020">
    <property type="protein sequence ID" value="OWQ53737.1"/>
    <property type="molecule type" value="Genomic_DNA"/>
</dbReference>